<name>A0ACC2CYH9_DIPCM</name>
<accession>A0ACC2CYH9</accession>
<sequence>MRSVRSLSFRRLLFAIFVDWKAWKLRAMADDGWKLAALLLGFAVAASSLVVQSKGQNASAAANGLRVNFYGTSCPKAETVVQGVVQRFFNDDPNVPAALLRLFFHDCFVRGCDASVMISSTMTSRAEKDAAPNLTLRGFDLINSAKTALENACPGIVSCADIIALATRDAVVLASGPRWDVLTGRQDGRVSLQAEAQNLPDPSDTAQQGIAAFAAKGLSELDFVTLLGAHTLGVTHCRFFSNRLFNFAGTGKADPSMNPNLVTSLKQICPDPSRATGFSNPTVSLDQGTPFLFDTSYYKQLTAGFGVLRIDQEISVDSSTSALVNAYAGATNESSLIFAKNFVTSMINLGNVEVKIGTQGEIRKRCSAVNS</sequence>
<evidence type="ECO:0000313" key="2">
    <source>
        <dbReference type="Proteomes" id="UP001162992"/>
    </source>
</evidence>
<reference evidence="2" key="1">
    <citation type="journal article" date="2024" name="Proc. Natl. Acad. Sci. U.S.A.">
        <title>Extraordinary preservation of gene collinearity over three hundred million years revealed in homosporous lycophytes.</title>
        <authorList>
            <person name="Li C."/>
            <person name="Wickell D."/>
            <person name="Kuo L.Y."/>
            <person name="Chen X."/>
            <person name="Nie B."/>
            <person name="Liao X."/>
            <person name="Peng D."/>
            <person name="Ji J."/>
            <person name="Jenkins J."/>
            <person name="Williams M."/>
            <person name="Shu S."/>
            <person name="Plott C."/>
            <person name="Barry K."/>
            <person name="Rajasekar S."/>
            <person name="Grimwood J."/>
            <person name="Han X."/>
            <person name="Sun S."/>
            <person name="Hou Z."/>
            <person name="He W."/>
            <person name="Dai G."/>
            <person name="Sun C."/>
            <person name="Schmutz J."/>
            <person name="Leebens-Mack J.H."/>
            <person name="Li F.W."/>
            <person name="Wang L."/>
        </authorList>
    </citation>
    <scope>NUCLEOTIDE SEQUENCE [LARGE SCALE GENOMIC DNA]</scope>
    <source>
        <strain evidence="2">cv. PW_Plant_1</strain>
    </source>
</reference>
<dbReference type="Proteomes" id="UP001162992">
    <property type="component" value="Chromosome 8"/>
</dbReference>
<organism evidence="1 2">
    <name type="scientific">Diphasiastrum complanatum</name>
    <name type="common">Issler's clubmoss</name>
    <name type="synonym">Lycopodium complanatum</name>
    <dbReference type="NCBI Taxonomy" id="34168"/>
    <lineage>
        <taxon>Eukaryota</taxon>
        <taxon>Viridiplantae</taxon>
        <taxon>Streptophyta</taxon>
        <taxon>Embryophyta</taxon>
        <taxon>Tracheophyta</taxon>
        <taxon>Lycopodiopsida</taxon>
        <taxon>Lycopodiales</taxon>
        <taxon>Lycopodiaceae</taxon>
        <taxon>Lycopodioideae</taxon>
        <taxon>Diphasiastrum</taxon>
    </lineage>
</organism>
<comment type="caution">
    <text evidence="1">The sequence shown here is derived from an EMBL/GenBank/DDBJ whole genome shotgun (WGS) entry which is preliminary data.</text>
</comment>
<gene>
    <name evidence="1" type="ORF">O6H91_08G064400</name>
</gene>
<protein>
    <submittedName>
        <fullName evidence="1">Uncharacterized protein</fullName>
    </submittedName>
</protein>
<evidence type="ECO:0000313" key="1">
    <source>
        <dbReference type="EMBL" id="KAJ7546999.1"/>
    </source>
</evidence>
<keyword evidence="2" id="KW-1185">Reference proteome</keyword>
<dbReference type="EMBL" id="CM055099">
    <property type="protein sequence ID" value="KAJ7546999.1"/>
    <property type="molecule type" value="Genomic_DNA"/>
</dbReference>
<proteinExistence type="predicted"/>